<accession>A0ABR2KJQ8</accession>
<reference evidence="2 3" key="1">
    <citation type="submission" date="2024-04" db="EMBL/GenBank/DDBJ databases">
        <title>Tritrichomonas musculus Genome.</title>
        <authorList>
            <person name="Alves-Ferreira E."/>
            <person name="Grigg M."/>
            <person name="Lorenzi H."/>
            <person name="Galac M."/>
        </authorList>
    </citation>
    <scope>NUCLEOTIDE SEQUENCE [LARGE SCALE GENOMIC DNA]</scope>
    <source>
        <strain evidence="2 3">EAF2021</strain>
    </source>
</reference>
<organism evidence="2 3">
    <name type="scientific">Tritrichomonas musculus</name>
    <dbReference type="NCBI Taxonomy" id="1915356"/>
    <lineage>
        <taxon>Eukaryota</taxon>
        <taxon>Metamonada</taxon>
        <taxon>Parabasalia</taxon>
        <taxon>Tritrichomonadida</taxon>
        <taxon>Tritrichomonadidae</taxon>
        <taxon>Tritrichomonas</taxon>
    </lineage>
</organism>
<protein>
    <submittedName>
        <fullName evidence="2">Uncharacterized protein</fullName>
    </submittedName>
</protein>
<name>A0ABR2KJQ8_9EUKA</name>
<keyword evidence="3" id="KW-1185">Reference proteome</keyword>
<dbReference type="Proteomes" id="UP001470230">
    <property type="component" value="Unassembled WGS sequence"/>
</dbReference>
<evidence type="ECO:0000313" key="3">
    <source>
        <dbReference type="Proteomes" id="UP001470230"/>
    </source>
</evidence>
<feature type="region of interest" description="Disordered" evidence="1">
    <location>
        <begin position="564"/>
        <end position="584"/>
    </location>
</feature>
<feature type="compositionally biased region" description="Basic and acidic residues" evidence="1">
    <location>
        <begin position="575"/>
        <end position="584"/>
    </location>
</feature>
<evidence type="ECO:0000313" key="2">
    <source>
        <dbReference type="EMBL" id="KAK8891048.1"/>
    </source>
</evidence>
<comment type="caution">
    <text evidence="2">The sequence shown here is derived from an EMBL/GenBank/DDBJ whole genome shotgun (WGS) entry which is preliminary data.</text>
</comment>
<dbReference type="EMBL" id="JAPFFF010000004">
    <property type="protein sequence ID" value="KAK8891048.1"/>
    <property type="molecule type" value="Genomic_DNA"/>
</dbReference>
<gene>
    <name evidence="2" type="ORF">M9Y10_028252</name>
</gene>
<sequence length="584" mass="67009">MILFYFFLSFSSSVFVPFKKTILPALKELNSTSFYEYKPDKKILVALVLPDNVQYEQQALMLSVFSSIIPIYSHIANFAFLRSSSVPPIFKKVPISPPVVCILFDGKLALVCPLPQSETTLAFFVGSWIDPEPNLVKTKEELYQSLGGIPLALLVREGREISFLNEGRPNSLNLETRAIMMCSEVLPFIENCIIVRVSDIFMSELNLKNNNDIVDFALYKLSDHTIVPLPNQKDMAGTIYNATKPYYSILTDFLVTRSSDVFAAYILPDNQGSSDVNDGDLFLKYDISTNQKYEKAFRFVISPNITRNFISQIVRETINGPDFIVFSYSDGYYYPNDGTLKNLLITDPRWKEEAEKYLNSIIEHKIEKKFFSQKQNDKNDGKIGSALYKLVGTNYKQFVEDPDKDVAILFIDNEESDDTKNTLSVLNSTINEIFNDKNEKEIESSTISFGYININENSSPLHYPPITTVPQFMLFPAKNKTDVKLMFTSYENINFNRFLNKSMTLKPPTQNGIIEYIPFDKMSAQMESFYFSLKFRNLPYQYQQMGNEFLSMIRSILYESSHYEKENDTASGQNSRKESDYDDL</sequence>
<proteinExistence type="predicted"/>
<evidence type="ECO:0000256" key="1">
    <source>
        <dbReference type="SAM" id="MobiDB-lite"/>
    </source>
</evidence>